<dbReference type="Proteomes" id="UP000663903">
    <property type="component" value="Chromosome"/>
</dbReference>
<dbReference type="PROSITE" id="PS50850">
    <property type="entry name" value="MFS"/>
    <property type="match status" value="1"/>
</dbReference>
<dbReference type="AlphaFoldDB" id="A0A975CK76"/>
<feature type="domain" description="Major facilitator superfamily (MFS) profile" evidence="7">
    <location>
        <begin position="1"/>
        <end position="360"/>
    </location>
</feature>
<keyword evidence="3 6" id="KW-0812">Transmembrane</keyword>
<feature type="transmembrane region" description="Helical" evidence="6">
    <location>
        <begin position="218"/>
        <end position="236"/>
    </location>
</feature>
<feature type="transmembrane region" description="Helical" evidence="6">
    <location>
        <begin position="294"/>
        <end position="316"/>
    </location>
</feature>
<evidence type="ECO:0000256" key="1">
    <source>
        <dbReference type="ARBA" id="ARBA00004651"/>
    </source>
</evidence>
<dbReference type="InterPro" id="IPR036259">
    <property type="entry name" value="MFS_trans_sf"/>
</dbReference>
<name>A0A975CK76_9BURK</name>
<feature type="transmembrane region" description="Helical" evidence="6">
    <location>
        <begin position="336"/>
        <end position="357"/>
    </location>
</feature>
<protein>
    <submittedName>
        <fullName evidence="8">MFS transporter</fullName>
    </submittedName>
</protein>
<evidence type="ECO:0000256" key="6">
    <source>
        <dbReference type="SAM" id="Phobius"/>
    </source>
</evidence>
<evidence type="ECO:0000259" key="7">
    <source>
        <dbReference type="PROSITE" id="PS50850"/>
    </source>
</evidence>
<dbReference type="InterPro" id="IPR011701">
    <property type="entry name" value="MFS"/>
</dbReference>
<dbReference type="Gene3D" id="1.20.1250.20">
    <property type="entry name" value="MFS general substrate transporter like domains"/>
    <property type="match status" value="1"/>
</dbReference>
<feature type="transmembrane region" description="Helical" evidence="6">
    <location>
        <begin position="135"/>
        <end position="155"/>
    </location>
</feature>
<dbReference type="GO" id="GO:0005886">
    <property type="term" value="C:plasma membrane"/>
    <property type="evidence" value="ECO:0007669"/>
    <property type="project" value="UniProtKB-SubCell"/>
</dbReference>
<organism evidence="8 9">
    <name type="scientific">Ottowia testudinis</name>
    <dbReference type="NCBI Taxonomy" id="2816950"/>
    <lineage>
        <taxon>Bacteria</taxon>
        <taxon>Pseudomonadati</taxon>
        <taxon>Pseudomonadota</taxon>
        <taxon>Betaproteobacteria</taxon>
        <taxon>Burkholderiales</taxon>
        <taxon>Comamonadaceae</taxon>
        <taxon>Ottowia</taxon>
    </lineage>
</organism>
<dbReference type="PANTHER" id="PTHR43124">
    <property type="entry name" value="PURINE EFFLUX PUMP PBUE"/>
    <property type="match status" value="1"/>
</dbReference>
<feature type="transmembrane region" description="Helical" evidence="6">
    <location>
        <begin position="23"/>
        <end position="44"/>
    </location>
</feature>
<dbReference type="CDD" id="cd17324">
    <property type="entry name" value="MFS_NepI_like"/>
    <property type="match status" value="1"/>
</dbReference>
<sequence>MVVAGTLRDMARALDTEPSDLGVLISGASLTICVAAPLLAALVGQWDRRRLLTLCMLWYAVLHLLEALAPNLDVLLPLRLASMLAPALFSPQAAACVGWLAQPHQRGRAVTYVFLGWSAASVLGMPLSAWAGNHFGWRATFAALSVLSLISAIWLSRAMPSGIRPPPLDLRAWTSLVRNPMLMLCVLCSALFSGGQFMLLAYFSPFFRDELGLGPAELSLLFAWFGVLSFVGNAVASRHIDRLGAERMLLMALAAIALSLLMWPLTRVPGLLWVAVAPWALAIFVANTAQQSRLVGFAPGAASATVSFNASAMYGGQAVGAAGGAWLLATHHVDQMHWYALGAVLAAMALSVAATALRHRHALRAPEPRAVQGG</sequence>
<feature type="transmembrane region" description="Helical" evidence="6">
    <location>
        <begin position="109"/>
        <end position="129"/>
    </location>
</feature>
<evidence type="ECO:0000256" key="4">
    <source>
        <dbReference type="ARBA" id="ARBA00022989"/>
    </source>
</evidence>
<dbReference type="InterPro" id="IPR020846">
    <property type="entry name" value="MFS_dom"/>
</dbReference>
<keyword evidence="2" id="KW-1003">Cell membrane</keyword>
<dbReference type="PANTHER" id="PTHR43124:SF10">
    <property type="entry name" value="PURINE EFFLUX PUMP PBUE"/>
    <property type="match status" value="1"/>
</dbReference>
<dbReference type="SUPFAM" id="SSF103473">
    <property type="entry name" value="MFS general substrate transporter"/>
    <property type="match status" value="1"/>
</dbReference>
<feature type="transmembrane region" description="Helical" evidence="6">
    <location>
        <begin position="248"/>
        <end position="265"/>
    </location>
</feature>
<feature type="transmembrane region" description="Helical" evidence="6">
    <location>
        <begin position="51"/>
        <end position="69"/>
    </location>
</feature>
<feature type="transmembrane region" description="Helical" evidence="6">
    <location>
        <begin position="271"/>
        <end position="287"/>
    </location>
</feature>
<feature type="transmembrane region" description="Helical" evidence="6">
    <location>
        <begin position="81"/>
        <end position="102"/>
    </location>
</feature>
<evidence type="ECO:0000313" key="8">
    <source>
        <dbReference type="EMBL" id="QTD47277.1"/>
    </source>
</evidence>
<gene>
    <name evidence="8" type="ORF">J1M35_05320</name>
</gene>
<dbReference type="EMBL" id="CP071796">
    <property type="protein sequence ID" value="QTD47277.1"/>
    <property type="molecule type" value="Genomic_DNA"/>
</dbReference>
<comment type="subcellular location">
    <subcellularLocation>
        <location evidence="1">Cell membrane</location>
        <topology evidence="1">Multi-pass membrane protein</topology>
    </subcellularLocation>
</comment>
<keyword evidence="5 6" id="KW-0472">Membrane</keyword>
<dbReference type="Pfam" id="PF07690">
    <property type="entry name" value="MFS_1"/>
    <property type="match status" value="1"/>
</dbReference>
<evidence type="ECO:0000256" key="2">
    <source>
        <dbReference type="ARBA" id="ARBA00022475"/>
    </source>
</evidence>
<feature type="transmembrane region" description="Helical" evidence="6">
    <location>
        <begin position="181"/>
        <end position="203"/>
    </location>
</feature>
<accession>A0A975CK76</accession>
<keyword evidence="9" id="KW-1185">Reference proteome</keyword>
<evidence type="ECO:0000256" key="5">
    <source>
        <dbReference type="ARBA" id="ARBA00023136"/>
    </source>
</evidence>
<evidence type="ECO:0000313" key="9">
    <source>
        <dbReference type="Proteomes" id="UP000663903"/>
    </source>
</evidence>
<proteinExistence type="predicted"/>
<dbReference type="GO" id="GO:0022857">
    <property type="term" value="F:transmembrane transporter activity"/>
    <property type="evidence" value="ECO:0007669"/>
    <property type="project" value="InterPro"/>
</dbReference>
<evidence type="ECO:0000256" key="3">
    <source>
        <dbReference type="ARBA" id="ARBA00022692"/>
    </source>
</evidence>
<keyword evidence="4 6" id="KW-1133">Transmembrane helix</keyword>
<reference evidence="8" key="1">
    <citation type="submission" date="2021-03" db="EMBL/GenBank/DDBJ databases">
        <title>Ottowia sp. 27C isolated from the cloaca of a Giant Asian pond turtle (Heosemys grandis).</title>
        <authorList>
            <person name="Spergser J."/>
            <person name="Busse H.-J."/>
        </authorList>
    </citation>
    <scope>NUCLEOTIDE SEQUENCE</scope>
    <source>
        <strain evidence="8">27C</strain>
    </source>
</reference>
<dbReference type="KEGG" id="otd:J1M35_05320"/>
<dbReference type="InterPro" id="IPR050189">
    <property type="entry name" value="MFS_Efflux_Transporters"/>
</dbReference>